<comment type="similarity">
    <text evidence="2">Belongs to the nurim family.</text>
</comment>
<dbReference type="CTD" id="6749799"/>
<comment type="subcellular location">
    <subcellularLocation>
        <location evidence="1">Nucleus inner membrane</location>
        <topology evidence="1">Multi-pass membrane protein</topology>
    </subcellularLocation>
</comment>
<accession>B3RK57</accession>
<evidence type="ECO:0000256" key="6">
    <source>
        <dbReference type="ARBA" id="ARBA00031700"/>
    </source>
</evidence>
<dbReference type="PhylomeDB" id="B3RK57"/>
<gene>
    <name evidence="9" type="ORF">TRIADDRAFT_18248</name>
</gene>
<dbReference type="GO" id="GO:0005637">
    <property type="term" value="C:nuclear inner membrane"/>
    <property type="evidence" value="ECO:0007669"/>
    <property type="project" value="UniProtKB-SubCell"/>
</dbReference>
<proteinExistence type="inferred from homology"/>
<dbReference type="STRING" id="10228.B3RK57"/>
<feature type="signal peptide" evidence="8">
    <location>
        <begin position="1"/>
        <end position="15"/>
    </location>
</feature>
<dbReference type="PANTHER" id="PTHR31040:SF1">
    <property type="entry name" value="NURIM"/>
    <property type="match status" value="1"/>
</dbReference>
<dbReference type="Proteomes" id="UP000009022">
    <property type="component" value="Unassembled WGS sequence"/>
</dbReference>
<dbReference type="AlphaFoldDB" id="B3RK57"/>
<protein>
    <recommendedName>
        <fullName evidence="7">Nuclear envelope membrane protein</fullName>
    </recommendedName>
    <alternativeName>
        <fullName evidence="6">Nuclear rim protein</fullName>
    </alternativeName>
</protein>
<feature type="chain" id="PRO_5013175223" description="Nuclear envelope membrane protein" evidence="8">
    <location>
        <begin position="16"/>
        <end position="182"/>
    </location>
</feature>
<keyword evidence="4" id="KW-1133">Transmembrane helix</keyword>
<organism evidence="9 10">
    <name type="scientific">Trichoplax adhaerens</name>
    <name type="common">Trichoplax reptans</name>
    <dbReference type="NCBI Taxonomy" id="10228"/>
    <lineage>
        <taxon>Eukaryota</taxon>
        <taxon>Metazoa</taxon>
        <taxon>Placozoa</taxon>
        <taxon>Uniplacotomia</taxon>
        <taxon>Trichoplacea</taxon>
        <taxon>Trichoplacidae</taxon>
        <taxon>Trichoplax</taxon>
    </lineage>
</organism>
<reference evidence="9 10" key="1">
    <citation type="journal article" date="2008" name="Nature">
        <title>The Trichoplax genome and the nature of placozoans.</title>
        <authorList>
            <person name="Srivastava M."/>
            <person name="Begovic E."/>
            <person name="Chapman J."/>
            <person name="Putnam N.H."/>
            <person name="Hellsten U."/>
            <person name="Kawashima T."/>
            <person name="Kuo A."/>
            <person name="Mitros T."/>
            <person name="Salamov A."/>
            <person name="Carpenter M.L."/>
            <person name="Signorovitch A.Y."/>
            <person name="Moreno M.A."/>
            <person name="Kamm K."/>
            <person name="Grimwood J."/>
            <person name="Schmutz J."/>
            <person name="Shapiro H."/>
            <person name="Grigoriev I.V."/>
            <person name="Buss L.W."/>
            <person name="Schierwater B."/>
            <person name="Dellaporta S.L."/>
            <person name="Rokhsar D.S."/>
        </authorList>
    </citation>
    <scope>NUCLEOTIDE SEQUENCE [LARGE SCALE GENOMIC DNA]</scope>
    <source>
        <strain evidence="9 10">Grell-BS-1999</strain>
    </source>
</reference>
<evidence type="ECO:0000256" key="1">
    <source>
        <dbReference type="ARBA" id="ARBA00004473"/>
    </source>
</evidence>
<evidence type="ECO:0000256" key="7">
    <source>
        <dbReference type="ARBA" id="ARBA00032957"/>
    </source>
</evidence>
<dbReference type="FunCoup" id="B3RK57">
    <property type="interactions" value="254"/>
</dbReference>
<evidence type="ECO:0000256" key="2">
    <source>
        <dbReference type="ARBA" id="ARBA00010631"/>
    </source>
</evidence>
<keyword evidence="8" id="KW-0732">Signal</keyword>
<evidence type="ECO:0000256" key="3">
    <source>
        <dbReference type="ARBA" id="ARBA00022692"/>
    </source>
</evidence>
<dbReference type="InParanoid" id="B3RK57"/>
<evidence type="ECO:0000313" key="10">
    <source>
        <dbReference type="Proteomes" id="UP000009022"/>
    </source>
</evidence>
<evidence type="ECO:0000256" key="4">
    <source>
        <dbReference type="ARBA" id="ARBA00022989"/>
    </source>
</evidence>
<dbReference type="PANTHER" id="PTHR31040">
    <property type="entry name" value="NURIM"/>
    <property type="match status" value="1"/>
</dbReference>
<dbReference type="EMBL" id="DS985241">
    <property type="protein sequence ID" value="EDV28572.1"/>
    <property type="molecule type" value="Genomic_DNA"/>
</dbReference>
<sequence length="182" mass="21442">MILLSQFILLHSTMATHLFKSIFAHCNISFVERSMYSFITSLSLELIIHNWLTVNYTVWMFNCPSLSILYWLGCILSVVSIFQLDILELLGIKQIHHYICKFKKPIQYKSQPLQRLLIGTRHPFLTGPLLILWSTRYMYLDRLLFSTAMTLYLFHGYMIDLNDVHYIKLQLLKMLNNFINGG</sequence>
<name>B3RK57_TRIAD</name>
<keyword evidence="3" id="KW-0812">Transmembrane</keyword>
<dbReference type="RefSeq" id="XP_002107774.1">
    <property type="nucleotide sequence ID" value="XM_002107738.1"/>
</dbReference>
<evidence type="ECO:0000313" key="9">
    <source>
        <dbReference type="EMBL" id="EDV28572.1"/>
    </source>
</evidence>
<dbReference type="KEGG" id="tad:TRIADDRAFT_18248"/>
<dbReference type="HOGENOM" id="CLU_083708_0_0_1"/>
<dbReference type="eggNOG" id="ENOG502RS62">
    <property type="taxonomic scope" value="Eukaryota"/>
</dbReference>
<dbReference type="InterPro" id="IPR033580">
    <property type="entry name" value="Nurim-like"/>
</dbReference>
<evidence type="ECO:0000256" key="5">
    <source>
        <dbReference type="ARBA" id="ARBA00023136"/>
    </source>
</evidence>
<evidence type="ECO:0000256" key="8">
    <source>
        <dbReference type="SAM" id="SignalP"/>
    </source>
</evidence>
<dbReference type="GO" id="GO:0031965">
    <property type="term" value="C:nuclear membrane"/>
    <property type="evidence" value="ECO:0000318"/>
    <property type="project" value="GO_Central"/>
</dbReference>
<dbReference type="OMA" id="WAFTITH"/>
<keyword evidence="10" id="KW-1185">Reference proteome</keyword>
<dbReference type="OrthoDB" id="10050858at2759"/>
<dbReference type="GeneID" id="6749799"/>
<keyword evidence="5" id="KW-0472">Membrane</keyword>